<dbReference type="AlphaFoldDB" id="A0A2P5BBP0"/>
<gene>
    <name evidence="1" type="ORF">PanWU01x14_253320</name>
</gene>
<dbReference type="EMBL" id="JXTB01000316">
    <property type="protein sequence ID" value="PON46208.1"/>
    <property type="molecule type" value="Genomic_DNA"/>
</dbReference>
<accession>A0A2P5BBP0</accession>
<comment type="caution">
    <text evidence="1">The sequence shown here is derived from an EMBL/GenBank/DDBJ whole genome shotgun (WGS) entry which is preliminary data.</text>
</comment>
<reference evidence="2" key="1">
    <citation type="submission" date="2016-06" db="EMBL/GenBank/DDBJ databases">
        <title>Parallel loss of symbiosis genes in relatives of nitrogen-fixing non-legume Parasponia.</title>
        <authorList>
            <person name="Van Velzen R."/>
            <person name="Holmer R."/>
            <person name="Bu F."/>
            <person name="Rutten L."/>
            <person name="Van Zeijl A."/>
            <person name="Liu W."/>
            <person name="Santuari L."/>
            <person name="Cao Q."/>
            <person name="Sharma T."/>
            <person name="Shen D."/>
            <person name="Roswanjaya Y."/>
            <person name="Wardhani T."/>
            <person name="Kalhor M.S."/>
            <person name="Jansen J."/>
            <person name="Van den Hoogen J."/>
            <person name="Gungor B."/>
            <person name="Hartog M."/>
            <person name="Hontelez J."/>
            <person name="Verver J."/>
            <person name="Yang W.-C."/>
            <person name="Schijlen E."/>
            <person name="Repin R."/>
            <person name="Schilthuizen M."/>
            <person name="Schranz E."/>
            <person name="Heidstra R."/>
            <person name="Miyata K."/>
            <person name="Fedorova E."/>
            <person name="Kohlen W."/>
            <person name="Bisseling T."/>
            <person name="Smit S."/>
            <person name="Geurts R."/>
        </authorList>
    </citation>
    <scope>NUCLEOTIDE SEQUENCE [LARGE SCALE GENOMIC DNA]</scope>
    <source>
        <strain evidence="2">cv. WU1-14</strain>
    </source>
</reference>
<sequence>MVDYGDSKASRYSSEVADNCDDFGVLIFTGCLNTDGIWVWIEEVDELFESIHILSEREAKLVAKKFRGEAEIWWKRPQIDRINRGKPPIRTWKRMKKKLIRRYLPLL</sequence>
<evidence type="ECO:0000313" key="1">
    <source>
        <dbReference type="EMBL" id="PON46208.1"/>
    </source>
</evidence>
<name>A0A2P5BBP0_PARAD</name>
<organism evidence="1 2">
    <name type="scientific">Parasponia andersonii</name>
    <name type="common">Sponia andersonii</name>
    <dbReference type="NCBI Taxonomy" id="3476"/>
    <lineage>
        <taxon>Eukaryota</taxon>
        <taxon>Viridiplantae</taxon>
        <taxon>Streptophyta</taxon>
        <taxon>Embryophyta</taxon>
        <taxon>Tracheophyta</taxon>
        <taxon>Spermatophyta</taxon>
        <taxon>Magnoliopsida</taxon>
        <taxon>eudicotyledons</taxon>
        <taxon>Gunneridae</taxon>
        <taxon>Pentapetalae</taxon>
        <taxon>rosids</taxon>
        <taxon>fabids</taxon>
        <taxon>Rosales</taxon>
        <taxon>Cannabaceae</taxon>
        <taxon>Parasponia</taxon>
    </lineage>
</organism>
<keyword evidence="2" id="KW-1185">Reference proteome</keyword>
<dbReference type="Proteomes" id="UP000237105">
    <property type="component" value="Unassembled WGS sequence"/>
</dbReference>
<protein>
    <submittedName>
        <fullName evidence="1">Uncharacterized protein</fullName>
    </submittedName>
</protein>
<evidence type="ECO:0000313" key="2">
    <source>
        <dbReference type="Proteomes" id="UP000237105"/>
    </source>
</evidence>
<dbReference type="OrthoDB" id="1934635at2759"/>
<proteinExistence type="predicted"/>